<proteinExistence type="predicted"/>
<reference evidence="1 2" key="1">
    <citation type="journal article" date="2013" name="Nat. Commun.">
        <title>The evolution and pathogenic mechanisms of the rice sheath blight pathogen.</title>
        <authorList>
            <person name="Zheng A."/>
            <person name="Lin R."/>
            <person name="Xu L."/>
            <person name="Qin P."/>
            <person name="Tang C."/>
            <person name="Ai P."/>
            <person name="Zhang D."/>
            <person name="Liu Y."/>
            <person name="Sun Z."/>
            <person name="Feng H."/>
            <person name="Wang Y."/>
            <person name="Chen Y."/>
            <person name="Liang X."/>
            <person name="Fu R."/>
            <person name="Li Q."/>
            <person name="Zhang J."/>
            <person name="Yu X."/>
            <person name="Xie Z."/>
            <person name="Ding L."/>
            <person name="Guan P."/>
            <person name="Tang J."/>
            <person name="Liang Y."/>
            <person name="Wang S."/>
            <person name="Deng Q."/>
            <person name="Li S."/>
            <person name="Zhu J."/>
            <person name="Wang L."/>
            <person name="Liu H."/>
            <person name="Li P."/>
        </authorList>
    </citation>
    <scope>NUCLEOTIDE SEQUENCE [LARGE SCALE GENOMIC DNA]</scope>
    <source>
        <strain evidence="2">AG-1 IA</strain>
    </source>
</reference>
<gene>
    <name evidence="1" type="ORF">AG1IA_04023</name>
</gene>
<dbReference type="HOGENOM" id="CLU_2348120_0_0_1"/>
<keyword evidence="2" id="KW-1185">Reference proteome</keyword>
<dbReference type="Proteomes" id="UP000011668">
    <property type="component" value="Unassembled WGS sequence"/>
</dbReference>
<dbReference type="EMBL" id="AFRT01000969">
    <property type="protein sequence ID" value="ELU41940.1"/>
    <property type="molecule type" value="Genomic_DNA"/>
</dbReference>
<name>L8WVB6_THACA</name>
<dbReference type="AlphaFoldDB" id="L8WVB6"/>
<organism evidence="1 2">
    <name type="scientific">Thanatephorus cucumeris (strain AG1-IA)</name>
    <name type="common">Rice sheath blight fungus</name>
    <name type="synonym">Rhizoctonia solani</name>
    <dbReference type="NCBI Taxonomy" id="983506"/>
    <lineage>
        <taxon>Eukaryota</taxon>
        <taxon>Fungi</taxon>
        <taxon>Dikarya</taxon>
        <taxon>Basidiomycota</taxon>
        <taxon>Agaricomycotina</taxon>
        <taxon>Agaricomycetes</taxon>
        <taxon>Cantharellales</taxon>
        <taxon>Ceratobasidiaceae</taxon>
        <taxon>Rhizoctonia</taxon>
        <taxon>Rhizoctonia solani AG-1</taxon>
    </lineage>
</organism>
<accession>L8WVB6</accession>
<evidence type="ECO:0000313" key="1">
    <source>
        <dbReference type="EMBL" id="ELU41940.1"/>
    </source>
</evidence>
<evidence type="ECO:0000313" key="2">
    <source>
        <dbReference type="Proteomes" id="UP000011668"/>
    </source>
</evidence>
<protein>
    <submittedName>
        <fullName evidence="1">Uncharacterized protein</fullName>
    </submittedName>
</protein>
<comment type="caution">
    <text evidence="1">The sequence shown here is derived from an EMBL/GenBank/DDBJ whole genome shotgun (WGS) entry which is preliminary data.</text>
</comment>
<sequence length="97" mass="11002">MEPSSSIVITIPFSPVYIPTTNNARPFVVQIDQRFTLFSFAPSGHVPFTRKFPLGLGTNSIQSRFKFSGATTHFIVKRLRTDRRPARKRVGGRRFCS</sequence>